<dbReference type="PATRIC" id="fig|1244083.3.peg.2470"/>
<organism evidence="2 3">
    <name type="scientific">Campylobacter showae CSUNSWCD</name>
    <dbReference type="NCBI Taxonomy" id="1244083"/>
    <lineage>
        <taxon>Bacteria</taxon>
        <taxon>Pseudomonadati</taxon>
        <taxon>Campylobacterota</taxon>
        <taxon>Epsilonproteobacteria</taxon>
        <taxon>Campylobacterales</taxon>
        <taxon>Campylobacteraceae</taxon>
        <taxon>Campylobacter</taxon>
    </lineage>
</organism>
<dbReference type="STRING" id="1244083.CSUNSWCD_1488"/>
<reference evidence="2 3" key="1">
    <citation type="journal article" date="2013" name="Genome Announc.">
        <title>Genome Sequence of Campylobacter showae UNSWCD, Isolated from a Patient with Crohn's Disease.</title>
        <authorList>
            <person name="Tay A.P."/>
            <person name="Kaakoush N.O."/>
            <person name="Deshpande N.P."/>
            <person name="Chen Z."/>
            <person name="Mitchell H."/>
            <person name="Wilkins M.R."/>
        </authorList>
    </citation>
    <scope>NUCLEOTIDE SEQUENCE [LARGE SCALE GENOMIC DNA]</scope>
    <source>
        <strain evidence="2 3">CSUNSWCD</strain>
    </source>
</reference>
<keyword evidence="1" id="KW-0472">Membrane</keyword>
<evidence type="ECO:0000313" key="3">
    <source>
        <dbReference type="Proteomes" id="UP000011939"/>
    </source>
</evidence>
<sequence>MRDFHLLLSLLYHKGAKMSLEFILILILSAWVGVNEWRLERIEKKLKND</sequence>
<dbReference type="AlphaFoldDB" id="M5IN75"/>
<keyword evidence="1" id="KW-0812">Transmembrane</keyword>
<comment type="caution">
    <text evidence="2">The sequence shown here is derived from an EMBL/GenBank/DDBJ whole genome shotgun (WGS) entry which is preliminary data.</text>
</comment>
<gene>
    <name evidence="2" type="ORF">CSUNSWCD_1488</name>
</gene>
<accession>M5IN75</accession>
<proteinExistence type="predicted"/>
<dbReference type="Proteomes" id="UP000011939">
    <property type="component" value="Unassembled WGS sequence"/>
</dbReference>
<dbReference type="EMBL" id="AMZQ01000021">
    <property type="protein sequence ID" value="EKU10124.1"/>
    <property type="molecule type" value="Genomic_DNA"/>
</dbReference>
<name>M5IN75_9BACT</name>
<feature type="transmembrane region" description="Helical" evidence="1">
    <location>
        <begin position="20"/>
        <end position="37"/>
    </location>
</feature>
<evidence type="ECO:0000313" key="2">
    <source>
        <dbReference type="EMBL" id="EKU10124.1"/>
    </source>
</evidence>
<evidence type="ECO:0000256" key="1">
    <source>
        <dbReference type="SAM" id="Phobius"/>
    </source>
</evidence>
<protein>
    <submittedName>
        <fullName evidence="2">Uncharacterized protein</fullName>
    </submittedName>
</protein>
<keyword evidence="1" id="KW-1133">Transmembrane helix</keyword>